<protein>
    <submittedName>
        <fullName evidence="7">Tyrosine-type recombinase/integrase</fullName>
    </submittedName>
</protein>
<dbReference type="Gene3D" id="1.10.443.10">
    <property type="entry name" value="Intergrase catalytic core"/>
    <property type="match status" value="1"/>
</dbReference>
<dbReference type="Pfam" id="PF00589">
    <property type="entry name" value="Phage_integrase"/>
    <property type="match status" value="1"/>
</dbReference>
<dbReference type="InterPro" id="IPR053876">
    <property type="entry name" value="Phage_int_M"/>
</dbReference>
<dbReference type="InterPro" id="IPR044068">
    <property type="entry name" value="CB"/>
</dbReference>
<comment type="caution">
    <text evidence="7">The sequence shown here is derived from an EMBL/GenBank/DDBJ whole genome shotgun (WGS) entry which is preliminary data.</text>
</comment>
<dbReference type="PROSITE" id="PS51900">
    <property type="entry name" value="CB"/>
    <property type="match status" value="1"/>
</dbReference>
<evidence type="ECO:0000259" key="6">
    <source>
        <dbReference type="PROSITE" id="PS51900"/>
    </source>
</evidence>
<dbReference type="CDD" id="cd01189">
    <property type="entry name" value="INT_ICEBs1_C_like"/>
    <property type="match status" value="1"/>
</dbReference>
<evidence type="ECO:0000256" key="4">
    <source>
        <dbReference type="PROSITE-ProRule" id="PRU01248"/>
    </source>
</evidence>
<dbReference type="Gene3D" id="1.10.150.130">
    <property type="match status" value="1"/>
</dbReference>
<dbReference type="RefSeq" id="WP_379583437.1">
    <property type="nucleotide sequence ID" value="NZ_JBHSQW010000010.1"/>
</dbReference>
<keyword evidence="3" id="KW-0233">DNA recombination</keyword>
<feature type="domain" description="Tyr recombinase" evidence="5">
    <location>
        <begin position="151"/>
        <end position="393"/>
    </location>
</feature>
<keyword evidence="2 4" id="KW-0238">DNA-binding</keyword>
<gene>
    <name evidence="7" type="ORF">ACFQE5_05350</name>
</gene>
<comment type="similarity">
    <text evidence="1">Belongs to the 'phage' integrase family.</text>
</comment>
<dbReference type="InterPro" id="IPR002104">
    <property type="entry name" value="Integrase_catalytic"/>
</dbReference>
<dbReference type="PROSITE" id="PS51898">
    <property type="entry name" value="TYR_RECOMBINASE"/>
    <property type="match status" value="1"/>
</dbReference>
<evidence type="ECO:0000256" key="1">
    <source>
        <dbReference type="ARBA" id="ARBA00008857"/>
    </source>
</evidence>
<organism evidence="7 8">
    <name type="scientific">Pseudonocardia hispaniensis</name>
    <dbReference type="NCBI Taxonomy" id="904933"/>
    <lineage>
        <taxon>Bacteria</taxon>
        <taxon>Bacillati</taxon>
        <taxon>Actinomycetota</taxon>
        <taxon>Actinomycetes</taxon>
        <taxon>Pseudonocardiales</taxon>
        <taxon>Pseudonocardiaceae</taxon>
        <taxon>Pseudonocardia</taxon>
    </lineage>
</organism>
<accession>A0ABW1IZB2</accession>
<proteinExistence type="inferred from homology"/>
<feature type="domain" description="Core-binding (CB)" evidence="6">
    <location>
        <begin position="58"/>
        <end position="137"/>
    </location>
</feature>
<dbReference type="SUPFAM" id="SSF56349">
    <property type="entry name" value="DNA breaking-rejoining enzymes"/>
    <property type="match status" value="1"/>
</dbReference>
<dbReference type="EMBL" id="JBHSQW010000010">
    <property type="protein sequence ID" value="MFC5993637.1"/>
    <property type="molecule type" value="Genomic_DNA"/>
</dbReference>
<dbReference type="PANTHER" id="PTHR30349:SF64">
    <property type="entry name" value="PROPHAGE INTEGRASE INTD-RELATED"/>
    <property type="match status" value="1"/>
</dbReference>
<reference evidence="8" key="1">
    <citation type="journal article" date="2019" name="Int. J. Syst. Evol. Microbiol.">
        <title>The Global Catalogue of Microorganisms (GCM) 10K type strain sequencing project: providing services to taxonomists for standard genome sequencing and annotation.</title>
        <authorList>
            <consortium name="The Broad Institute Genomics Platform"/>
            <consortium name="The Broad Institute Genome Sequencing Center for Infectious Disease"/>
            <person name="Wu L."/>
            <person name="Ma J."/>
        </authorList>
    </citation>
    <scope>NUCLEOTIDE SEQUENCE [LARGE SCALE GENOMIC DNA]</scope>
    <source>
        <strain evidence="8">CCM 8391</strain>
    </source>
</reference>
<dbReference type="InterPro" id="IPR013762">
    <property type="entry name" value="Integrase-like_cat_sf"/>
</dbReference>
<dbReference type="InterPro" id="IPR010998">
    <property type="entry name" value="Integrase_recombinase_N"/>
</dbReference>
<dbReference type="Pfam" id="PF22022">
    <property type="entry name" value="Phage_int_M"/>
    <property type="match status" value="1"/>
</dbReference>
<keyword evidence="8" id="KW-1185">Reference proteome</keyword>
<name>A0ABW1IZB2_9PSEU</name>
<evidence type="ECO:0000313" key="8">
    <source>
        <dbReference type="Proteomes" id="UP001596302"/>
    </source>
</evidence>
<dbReference type="Proteomes" id="UP001596302">
    <property type="component" value="Unassembled WGS sequence"/>
</dbReference>
<evidence type="ECO:0000256" key="2">
    <source>
        <dbReference type="ARBA" id="ARBA00023125"/>
    </source>
</evidence>
<sequence>MSNISKTPAGNYRANWREPSGRLRAKTFRTKKEAARFLAELDTTITKGTYVDPHAGRMKFEVLAERWLASRNDEATTRARDASIMRNHVVAKWGEWPLGKIDHLAVQEWISALGERRAPATVAQCHRLLSAVLRSAVRSRIIAFNPCEGVRLPKQRKRDTDHQVISRDDLRGRLLPVVPTRYRALVGTAAGTGLRWGEATGLCLDALDLDRRQLRVIRTVVEVSGNTRFKAFPKSAAGRRTIPLPAWLLPILAEHLDLFPAGDHGLLFGNSVGKPLRRTLFRSRVWRPALVRAGLLGQLVVVDEHTVRAGWTDGDGGEHTKEFPTEREAVQHLARSAAGGLRFHDLRHSYATWLVDDGVPINMVQRVMGHERSTTTLDLYTRRTDGHDRILRALGEDDDEDGPAGALVPVG</sequence>
<evidence type="ECO:0000259" key="5">
    <source>
        <dbReference type="PROSITE" id="PS51898"/>
    </source>
</evidence>
<dbReference type="InterPro" id="IPR011010">
    <property type="entry name" value="DNA_brk_join_enz"/>
</dbReference>
<evidence type="ECO:0000256" key="3">
    <source>
        <dbReference type="ARBA" id="ARBA00023172"/>
    </source>
</evidence>
<evidence type="ECO:0000313" key="7">
    <source>
        <dbReference type="EMBL" id="MFC5993637.1"/>
    </source>
</evidence>
<dbReference type="InterPro" id="IPR050090">
    <property type="entry name" value="Tyrosine_recombinase_XerCD"/>
</dbReference>
<dbReference type="PANTHER" id="PTHR30349">
    <property type="entry name" value="PHAGE INTEGRASE-RELATED"/>
    <property type="match status" value="1"/>
</dbReference>